<name>A0A550CND3_9AGAR</name>
<sequence>MRTAHDSPHSQDNDILHEDSSIPALLLTFPTPELPHSPILAPQLPFRLPFEDDVRPDSQTLAHDDHAPLALDTSPKLSHQRSHRSISEDIVKASRSAQGPASSRDQDPSIHRSTTMPNDHVDYSDALSDHFLSPLTAPPSPPRCTHCGFGFGYSLALVDLSVTSVDRPRSSISRSRFSFNRSYSSADIRLANSVGRLHKSSPSIASFNSTTSSVVPLKPDPCELCEPQWTACKVWYAARGRRLREPASQGKMKPAEGKAKKAEGKTRTEGMTRWLSGWDTRRGKKKDGQIGEVKAKEEHTQQKEKHRSGQEYAEEHKSQWFSDSMKRSRSVNEFGIMGRPWRSFGQASSSAPAATVVLATDRFDMADTYTMADNRDMAGPRHAMLGDDLDGAGVLGNSVSMGSQLQRTHRRSSAHSDASVVRRIRRLFVTESRWSGGR</sequence>
<feature type="compositionally biased region" description="Basic and acidic residues" evidence="1">
    <location>
        <begin position="286"/>
        <end position="318"/>
    </location>
</feature>
<accession>A0A550CND3</accession>
<evidence type="ECO:0000313" key="2">
    <source>
        <dbReference type="EMBL" id="TRM66320.1"/>
    </source>
</evidence>
<evidence type="ECO:0000313" key="3">
    <source>
        <dbReference type="Proteomes" id="UP000320762"/>
    </source>
</evidence>
<gene>
    <name evidence="2" type="ORF">BD626DRAFT_201037</name>
</gene>
<reference evidence="2 3" key="1">
    <citation type="journal article" date="2019" name="New Phytol.">
        <title>Comparative genomics reveals unique wood-decay strategies and fruiting body development in the Schizophyllaceae.</title>
        <authorList>
            <person name="Almasi E."/>
            <person name="Sahu N."/>
            <person name="Krizsan K."/>
            <person name="Balint B."/>
            <person name="Kovacs G.M."/>
            <person name="Kiss B."/>
            <person name="Cseklye J."/>
            <person name="Drula E."/>
            <person name="Henrissat B."/>
            <person name="Nagy I."/>
            <person name="Chovatia M."/>
            <person name="Adam C."/>
            <person name="LaButti K."/>
            <person name="Lipzen A."/>
            <person name="Riley R."/>
            <person name="Grigoriev I.V."/>
            <person name="Nagy L.G."/>
        </authorList>
    </citation>
    <scope>NUCLEOTIDE SEQUENCE [LARGE SCALE GENOMIC DNA]</scope>
    <source>
        <strain evidence="2 3">NL-1724</strain>
    </source>
</reference>
<dbReference type="OrthoDB" id="2954746at2759"/>
<dbReference type="AlphaFoldDB" id="A0A550CND3"/>
<feature type="compositionally biased region" description="Basic and acidic residues" evidence="1">
    <location>
        <begin position="50"/>
        <end position="67"/>
    </location>
</feature>
<feature type="region of interest" description="Disordered" evidence="1">
    <location>
        <begin position="244"/>
        <end position="324"/>
    </location>
</feature>
<proteinExistence type="predicted"/>
<feature type="region of interest" description="Disordered" evidence="1">
    <location>
        <begin position="50"/>
        <end position="122"/>
    </location>
</feature>
<dbReference type="EMBL" id="VDMD01000004">
    <property type="protein sequence ID" value="TRM66320.1"/>
    <property type="molecule type" value="Genomic_DNA"/>
</dbReference>
<evidence type="ECO:0000256" key="1">
    <source>
        <dbReference type="SAM" id="MobiDB-lite"/>
    </source>
</evidence>
<organism evidence="2 3">
    <name type="scientific">Schizophyllum amplum</name>
    <dbReference type="NCBI Taxonomy" id="97359"/>
    <lineage>
        <taxon>Eukaryota</taxon>
        <taxon>Fungi</taxon>
        <taxon>Dikarya</taxon>
        <taxon>Basidiomycota</taxon>
        <taxon>Agaricomycotina</taxon>
        <taxon>Agaricomycetes</taxon>
        <taxon>Agaricomycetidae</taxon>
        <taxon>Agaricales</taxon>
        <taxon>Schizophyllaceae</taxon>
        <taxon>Schizophyllum</taxon>
    </lineage>
</organism>
<keyword evidence="3" id="KW-1185">Reference proteome</keyword>
<feature type="compositionally biased region" description="Basic and acidic residues" evidence="1">
    <location>
        <begin position="253"/>
        <end position="270"/>
    </location>
</feature>
<dbReference type="Proteomes" id="UP000320762">
    <property type="component" value="Unassembled WGS sequence"/>
</dbReference>
<comment type="caution">
    <text evidence="2">The sequence shown here is derived from an EMBL/GenBank/DDBJ whole genome shotgun (WGS) entry which is preliminary data.</text>
</comment>
<protein>
    <submittedName>
        <fullName evidence="2">Uncharacterized protein</fullName>
    </submittedName>
</protein>